<evidence type="ECO:0000256" key="3">
    <source>
        <dbReference type="ARBA" id="ARBA00023125"/>
    </source>
</evidence>
<dbReference type="PRINTS" id="PR00364">
    <property type="entry name" value="DISEASERSIST"/>
</dbReference>
<dbReference type="InterPro" id="IPR051677">
    <property type="entry name" value="AfsR-DnrI-RedD_regulator"/>
</dbReference>
<dbReference type="GO" id="GO:0000160">
    <property type="term" value="P:phosphorelay signal transduction system"/>
    <property type="evidence" value="ECO:0007669"/>
    <property type="project" value="InterPro"/>
</dbReference>
<evidence type="ECO:0000256" key="1">
    <source>
        <dbReference type="ARBA" id="ARBA00005820"/>
    </source>
</evidence>
<evidence type="ECO:0000313" key="7">
    <source>
        <dbReference type="EMBL" id="ALG11551.1"/>
    </source>
</evidence>
<dbReference type="RefSeq" id="WP_054293452.1">
    <property type="nucleotide sequence ID" value="NZ_CP012752.1"/>
</dbReference>
<feature type="DNA-binding region" description="OmpR/PhoB-type" evidence="5">
    <location>
        <begin position="1"/>
        <end position="82"/>
    </location>
</feature>
<dbReference type="SUPFAM" id="SSF48452">
    <property type="entry name" value="TPR-like"/>
    <property type="match status" value="3"/>
</dbReference>
<protein>
    <recommendedName>
        <fullName evidence="6">OmpR/PhoB-type domain-containing protein</fullName>
    </recommendedName>
</protein>
<dbReference type="InterPro" id="IPR019734">
    <property type="entry name" value="TPR_rpt"/>
</dbReference>
<dbReference type="GO" id="GO:0006355">
    <property type="term" value="P:regulation of DNA-templated transcription"/>
    <property type="evidence" value="ECO:0007669"/>
    <property type="project" value="InterPro"/>
</dbReference>
<dbReference type="AlphaFoldDB" id="A0A0N7F4I8"/>
<dbReference type="Pfam" id="PF13374">
    <property type="entry name" value="TPR_10"/>
    <property type="match status" value="1"/>
</dbReference>
<evidence type="ECO:0000259" key="6">
    <source>
        <dbReference type="PROSITE" id="PS51755"/>
    </source>
</evidence>
<dbReference type="FunFam" id="1.25.40.10:FF:000222">
    <property type="entry name" value="SARP family transcriptional regulator"/>
    <property type="match status" value="1"/>
</dbReference>
<evidence type="ECO:0000256" key="5">
    <source>
        <dbReference type="PROSITE-ProRule" id="PRU01091"/>
    </source>
</evidence>
<dbReference type="Gene3D" id="3.40.50.300">
    <property type="entry name" value="P-loop containing nucleotide triphosphate hydrolases"/>
    <property type="match status" value="1"/>
</dbReference>
<dbReference type="SMART" id="SM01043">
    <property type="entry name" value="BTAD"/>
    <property type="match status" value="1"/>
</dbReference>
<keyword evidence="3 5" id="KW-0238">DNA-binding</keyword>
<sequence length="1064" mass="114367">MGPLGVDSAAELPKRRKQRQLLALLLFHANSVLRTGFLLDALWDADRPVSAGANLQSYVAGLRRVIGSDRLENRRGGYVLHVADDELDATVFTELTATGRVLLQAGDPSAAVAKLTAALDLWRGPVLDGLPVPHSLRGELGRLDELRVRASEDRVQARLELGGHSEAAVELRTLLAQHPFRERLWSLLMLALYRLGRQDEALDAYARMRRSFVDELGIEPGVDVRRMHQRILGADPALDIAPEPEPAAQPVPPRLLPPDVAYLAGREKELATLDGLLGTGRAELAVVVGSGGIGKTSLVVRWAHRVAGHFPDGQLFIDLRGHESPMTAEQALTQLLRVLGTACQAVPVTVDEQVALYRSLLADRKVLVVLDNAGNAEQCRPLLPSAPGCAAVVTSRADLRGLTVVNDARMVRLDVLGAAEARALLAELIGDEPDAITELAHLCGYLPLALRIAAANLLGGQHATVLDYVTALREGDRMAILAIEGDPSVAVRATFLLSYRALDATTARVFRLLGAAACLDFTVHAAAAACGLPGTQARRSLDRLVAANLLAQRGSRYHFHDLIREFAASQCAGEDSPADRRASDLALFDHYLGTVDQAVITLYPGTRRLKPLPTSPAEPFGTETAALGWLDLERANLLAAVKRAASLPEYHAHACHLADAMRGYFQAQGHAIDGLAICEAALSAARYSGDALAEASILDLSGLIHYNLSDYLRAIGLHTAALEVTQRAGDKEATADSLHNLGRVYAQLGRPAPSMLYHKQALEISQESGNRTAEALALNYIGAAYLSFGDAVEAVTWHERARDLSRQIGNRYSELRAINGLGLAHWTLGRIDEAAAHHRESLEACRTLGYRHGELISMVCLAETYCDAGRHAEAAEIADEAITMSLQLGERRNEASAIEVAATIRQRLGDFDGAIEGYANALALARRIGFGYGETSTLIGMALAHIGRGNPETALEYGQQARARIQNSQMRVLEPQVAIVLAFCQIRTGQAELAATSVEQAIALARQGKQRLVEARALHVQAVLQTSVGDTDAAHRTWSEAMVLFAETGAKPGAVLTGKRSHSG</sequence>
<dbReference type="Pfam" id="PF03704">
    <property type="entry name" value="BTAD"/>
    <property type="match status" value="1"/>
</dbReference>
<dbReference type="SUPFAM" id="SSF46894">
    <property type="entry name" value="C-terminal effector domain of the bipartite response regulators"/>
    <property type="match status" value="1"/>
</dbReference>
<gene>
    <name evidence="7" type="ORF">AOZ06_35970</name>
</gene>
<dbReference type="PANTHER" id="PTHR35807:SF1">
    <property type="entry name" value="TRANSCRIPTIONAL REGULATOR REDD"/>
    <property type="match status" value="1"/>
</dbReference>
<dbReference type="KEGG" id="kphy:AOZ06_35970"/>
<evidence type="ECO:0000256" key="2">
    <source>
        <dbReference type="ARBA" id="ARBA00023015"/>
    </source>
</evidence>
<dbReference type="InterPro" id="IPR036388">
    <property type="entry name" value="WH-like_DNA-bd_sf"/>
</dbReference>
<reference evidence="7 8" key="1">
    <citation type="submission" date="2015-07" db="EMBL/GenBank/DDBJ databases">
        <title>Genome sequencing of Kibdelosporangium phytohabitans.</title>
        <authorList>
            <person name="Qin S."/>
            <person name="Xing K."/>
        </authorList>
    </citation>
    <scope>NUCLEOTIDE SEQUENCE [LARGE SCALE GENOMIC DNA]</scope>
    <source>
        <strain evidence="7 8">KLBMP1111</strain>
    </source>
</reference>
<name>A0A0N7F4I8_9PSEU</name>
<keyword evidence="4" id="KW-0804">Transcription</keyword>
<dbReference type="Gene3D" id="1.25.40.10">
    <property type="entry name" value="Tetratricopeptide repeat domain"/>
    <property type="match status" value="3"/>
</dbReference>
<dbReference type="Gene3D" id="1.10.10.10">
    <property type="entry name" value="Winged helix-like DNA-binding domain superfamily/Winged helix DNA-binding domain"/>
    <property type="match status" value="1"/>
</dbReference>
<proteinExistence type="inferred from homology"/>
<dbReference type="InterPro" id="IPR027417">
    <property type="entry name" value="P-loop_NTPase"/>
</dbReference>
<dbReference type="GO" id="GO:0003677">
    <property type="term" value="F:DNA binding"/>
    <property type="evidence" value="ECO:0007669"/>
    <property type="project" value="UniProtKB-UniRule"/>
</dbReference>
<evidence type="ECO:0000313" key="8">
    <source>
        <dbReference type="Proteomes" id="UP000063699"/>
    </source>
</evidence>
<dbReference type="SMART" id="SM00028">
    <property type="entry name" value="TPR"/>
    <property type="match status" value="9"/>
</dbReference>
<dbReference type="CDD" id="cd15831">
    <property type="entry name" value="BTAD"/>
    <property type="match status" value="1"/>
</dbReference>
<accession>A0A0N7F4I8</accession>
<keyword evidence="8" id="KW-1185">Reference proteome</keyword>
<dbReference type="PANTHER" id="PTHR35807">
    <property type="entry name" value="TRANSCRIPTIONAL REGULATOR REDD-RELATED"/>
    <property type="match status" value="1"/>
</dbReference>
<feature type="domain" description="OmpR/PhoB-type" evidence="6">
    <location>
        <begin position="1"/>
        <end position="82"/>
    </location>
</feature>
<dbReference type="STRING" id="860235.AOZ06_35970"/>
<keyword evidence="2" id="KW-0805">Transcription regulation</keyword>
<dbReference type="Proteomes" id="UP000063699">
    <property type="component" value="Chromosome"/>
</dbReference>
<dbReference type="SMART" id="SM00862">
    <property type="entry name" value="Trans_reg_C"/>
    <property type="match status" value="1"/>
</dbReference>
<dbReference type="InterPro" id="IPR011990">
    <property type="entry name" value="TPR-like_helical_dom_sf"/>
</dbReference>
<organism evidence="7 8">
    <name type="scientific">Kibdelosporangium phytohabitans</name>
    <dbReference type="NCBI Taxonomy" id="860235"/>
    <lineage>
        <taxon>Bacteria</taxon>
        <taxon>Bacillati</taxon>
        <taxon>Actinomycetota</taxon>
        <taxon>Actinomycetes</taxon>
        <taxon>Pseudonocardiales</taxon>
        <taxon>Pseudonocardiaceae</taxon>
        <taxon>Kibdelosporangium</taxon>
    </lineage>
</organism>
<dbReference type="Pfam" id="PF13424">
    <property type="entry name" value="TPR_12"/>
    <property type="match status" value="3"/>
</dbReference>
<dbReference type="EMBL" id="CP012752">
    <property type="protein sequence ID" value="ALG11551.1"/>
    <property type="molecule type" value="Genomic_DNA"/>
</dbReference>
<evidence type="ECO:0000256" key="4">
    <source>
        <dbReference type="ARBA" id="ARBA00023163"/>
    </source>
</evidence>
<dbReference type="PROSITE" id="PS51755">
    <property type="entry name" value="OMPR_PHOB"/>
    <property type="match status" value="1"/>
</dbReference>
<comment type="similarity">
    <text evidence="1">Belongs to the AfsR/DnrI/RedD regulatory family.</text>
</comment>
<dbReference type="InterPro" id="IPR016032">
    <property type="entry name" value="Sig_transdc_resp-reg_C-effctor"/>
</dbReference>
<dbReference type="SUPFAM" id="SSF52540">
    <property type="entry name" value="P-loop containing nucleoside triphosphate hydrolases"/>
    <property type="match status" value="1"/>
</dbReference>
<dbReference type="InterPro" id="IPR001867">
    <property type="entry name" value="OmpR/PhoB-type_DNA-bd"/>
</dbReference>
<dbReference type="InterPro" id="IPR005158">
    <property type="entry name" value="BTAD"/>
</dbReference>